<proteinExistence type="predicted"/>
<dbReference type="eggNOG" id="COG2854">
    <property type="taxonomic scope" value="Bacteria"/>
</dbReference>
<protein>
    <submittedName>
        <fullName evidence="2">Putative periplasmic transport protein</fullName>
    </submittedName>
</protein>
<evidence type="ECO:0000256" key="1">
    <source>
        <dbReference type="SAM" id="SignalP"/>
    </source>
</evidence>
<dbReference type="PANTHER" id="PTHR36573">
    <property type="entry name" value="INTERMEMBRANE PHOSPHOLIPID TRANSPORT SYSTEM BINDING PROTEIN MLAC"/>
    <property type="match status" value="1"/>
</dbReference>
<organism evidence="2 3">
    <name type="scientific">Nitrococcus mobilis Nb-231</name>
    <dbReference type="NCBI Taxonomy" id="314278"/>
    <lineage>
        <taxon>Bacteria</taxon>
        <taxon>Pseudomonadati</taxon>
        <taxon>Pseudomonadota</taxon>
        <taxon>Gammaproteobacteria</taxon>
        <taxon>Chromatiales</taxon>
        <taxon>Ectothiorhodospiraceae</taxon>
        <taxon>Nitrococcus</taxon>
    </lineage>
</organism>
<dbReference type="Proteomes" id="UP000003374">
    <property type="component" value="Unassembled WGS sequence"/>
</dbReference>
<dbReference type="InterPro" id="IPR042245">
    <property type="entry name" value="Tgt2/MlaC_sf"/>
</dbReference>
<dbReference type="NCBIfam" id="TIGR03481">
    <property type="entry name" value="HpnM"/>
    <property type="match status" value="1"/>
</dbReference>
<dbReference type="RefSeq" id="WP_005000387.1">
    <property type="nucleotide sequence ID" value="NZ_CH672427.1"/>
</dbReference>
<name>A4BQG8_9GAMM</name>
<dbReference type="InterPro" id="IPR017842">
    <property type="entry name" value="Hopanoid_biosyn-assoc_HpnM"/>
</dbReference>
<gene>
    <name evidence="2" type="ORF">NB231_05506</name>
</gene>
<dbReference type="Gene3D" id="3.10.450.710">
    <property type="entry name" value="Tgt2/MlaC"/>
    <property type="match status" value="1"/>
</dbReference>
<sequence length="226" mass="25392">MLRRIFANSVAAKRVVLGAVLFWLSLAVAAEQSPAAVVVVTDLQQKLVAVWRSNMDFEQRFEALASPIEASHDLASMARFALGSQWQGLSAAQREQFLATFQRLTIATYADRFDEYDGERFVQSGQRRLAEGKSLVHTKLLLSDGAQIRLDYLLYLQDGQWRIINVLANGVSELAIKRSEYTAFIRDHGFAALIEELQRKTSQLVDERQTARTRTSGSIGCRLIRA</sequence>
<evidence type="ECO:0000313" key="2">
    <source>
        <dbReference type="EMBL" id="EAR21818.1"/>
    </source>
</evidence>
<dbReference type="PANTHER" id="PTHR36573:SF1">
    <property type="entry name" value="INTERMEMBRANE PHOSPHOLIPID TRANSPORT SYSTEM BINDING PROTEIN MLAC"/>
    <property type="match status" value="1"/>
</dbReference>
<feature type="signal peptide" evidence="1">
    <location>
        <begin position="1"/>
        <end position="29"/>
    </location>
</feature>
<dbReference type="AlphaFoldDB" id="A4BQG8"/>
<keyword evidence="3" id="KW-1185">Reference proteome</keyword>
<feature type="chain" id="PRO_5002666674" evidence="1">
    <location>
        <begin position="30"/>
        <end position="226"/>
    </location>
</feature>
<dbReference type="STRING" id="314278.NB231_05506"/>
<accession>A4BQG8</accession>
<dbReference type="HOGENOM" id="CLU_094502_1_1_6"/>
<evidence type="ECO:0000313" key="3">
    <source>
        <dbReference type="Proteomes" id="UP000003374"/>
    </source>
</evidence>
<dbReference type="InterPro" id="IPR008869">
    <property type="entry name" value="MlaC/ttg2D"/>
</dbReference>
<reference evidence="2 3" key="1">
    <citation type="submission" date="2006-02" db="EMBL/GenBank/DDBJ databases">
        <authorList>
            <person name="Waterbury J."/>
            <person name="Ferriera S."/>
            <person name="Johnson J."/>
            <person name="Kravitz S."/>
            <person name="Halpern A."/>
            <person name="Remington K."/>
            <person name="Beeson K."/>
            <person name="Tran B."/>
            <person name="Rogers Y.-H."/>
            <person name="Friedman R."/>
            <person name="Venter J.C."/>
        </authorList>
    </citation>
    <scope>NUCLEOTIDE SEQUENCE [LARGE SCALE GENOMIC DNA]</scope>
    <source>
        <strain evidence="2 3">Nb-231</strain>
    </source>
</reference>
<comment type="caution">
    <text evidence="2">The sequence shown here is derived from an EMBL/GenBank/DDBJ whole genome shotgun (WGS) entry which is preliminary data.</text>
</comment>
<keyword evidence="1" id="KW-0732">Signal</keyword>
<dbReference type="Pfam" id="PF05494">
    <property type="entry name" value="MlaC"/>
    <property type="match status" value="1"/>
</dbReference>
<dbReference type="EMBL" id="AAOF01000005">
    <property type="protein sequence ID" value="EAR21818.1"/>
    <property type="molecule type" value="Genomic_DNA"/>
</dbReference>